<evidence type="ECO:0000256" key="2">
    <source>
        <dbReference type="ARBA" id="ARBA00022525"/>
    </source>
</evidence>
<dbReference type="Pfam" id="PF00386">
    <property type="entry name" value="C1q"/>
    <property type="match status" value="1"/>
</dbReference>
<evidence type="ECO:0000259" key="3">
    <source>
        <dbReference type="PROSITE" id="PS50871"/>
    </source>
</evidence>
<accession>A0AA88Y5H3</accession>
<dbReference type="SMART" id="SM00110">
    <property type="entry name" value="C1Q"/>
    <property type="match status" value="1"/>
</dbReference>
<dbReference type="InterPro" id="IPR008983">
    <property type="entry name" value="Tumour_necrosis_fac-like_dom"/>
</dbReference>
<gene>
    <name evidence="4" type="ORF">FSP39_023978</name>
</gene>
<feature type="domain" description="C1q" evidence="3">
    <location>
        <begin position="1"/>
        <end position="139"/>
    </location>
</feature>
<dbReference type="InterPro" id="IPR001073">
    <property type="entry name" value="C1q_dom"/>
</dbReference>
<protein>
    <recommendedName>
        <fullName evidence="3">C1q domain-containing protein</fullName>
    </recommendedName>
</protein>
<reference evidence="4" key="1">
    <citation type="submission" date="2019-08" db="EMBL/GenBank/DDBJ databases">
        <title>The improved chromosome-level genome for the pearl oyster Pinctada fucata martensii using PacBio sequencing and Hi-C.</title>
        <authorList>
            <person name="Zheng Z."/>
        </authorList>
    </citation>
    <scope>NUCLEOTIDE SEQUENCE</scope>
    <source>
        <strain evidence="4">ZZ-2019</strain>
        <tissue evidence="4">Adductor muscle</tissue>
    </source>
</reference>
<dbReference type="PANTHER" id="PTHR15427:SF50">
    <property type="entry name" value="COMPLEMENT C1Q TUMOR NECROSIS FACTOR-RELATED PROTEIN 2-LIKE"/>
    <property type="match status" value="1"/>
</dbReference>
<dbReference type="PRINTS" id="PR00007">
    <property type="entry name" value="COMPLEMNTC1Q"/>
</dbReference>
<organism evidence="4 5">
    <name type="scientific">Pinctada imbricata</name>
    <name type="common">Atlantic pearl-oyster</name>
    <name type="synonym">Pinctada martensii</name>
    <dbReference type="NCBI Taxonomy" id="66713"/>
    <lineage>
        <taxon>Eukaryota</taxon>
        <taxon>Metazoa</taxon>
        <taxon>Spiralia</taxon>
        <taxon>Lophotrochozoa</taxon>
        <taxon>Mollusca</taxon>
        <taxon>Bivalvia</taxon>
        <taxon>Autobranchia</taxon>
        <taxon>Pteriomorphia</taxon>
        <taxon>Pterioida</taxon>
        <taxon>Pterioidea</taxon>
        <taxon>Pteriidae</taxon>
        <taxon>Pinctada</taxon>
    </lineage>
</organism>
<name>A0AA88Y5H3_PINIB</name>
<evidence type="ECO:0000256" key="1">
    <source>
        <dbReference type="ARBA" id="ARBA00004613"/>
    </source>
</evidence>
<keyword evidence="2" id="KW-0964">Secreted</keyword>
<dbReference type="PANTHER" id="PTHR15427">
    <property type="entry name" value="EMILIN ELASTIN MICROFIBRIL INTERFACE-LOCATED PROTEIN ELASTIN MICROFIBRIL INTERFACER"/>
    <property type="match status" value="1"/>
</dbReference>
<dbReference type="SUPFAM" id="SSF49842">
    <property type="entry name" value="TNF-like"/>
    <property type="match status" value="1"/>
</dbReference>
<dbReference type="GO" id="GO:0005576">
    <property type="term" value="C:extracellular region"/>
    <property type="evidence" value="ECO:0007669"/>
    <property type="project" value="UniProtKB-SubCell"/>
</dbReference>
<proteinExistence type="predicted"/>
<dbReference type="EMBL" id="VSWD01000007">
    <property type="protein sequence ID" value="KAK3098885.1"/>
    <property type="molecule type" value="Genomic_DNA"/>
</dbReference>
<dbReference type="Gene3D" id="2.60.120.40">
    <property type="match status" value="1"/>
</dbReference>
<evidence type="ECO:0000313" key="5">
    <source>
        <dbReference type="Proteomes" id="UP001186944"/>
    </source>
</evidence>
<dbReference type="InterPro" id="IPR050392">
    <property type="entry name" value="Collagen/C1q_domain"/>
</dbReference>
<evidence type="ECO:0000313" key="4">
    <source>
        <dbReference type="EMBL" id="KAK3098885.1"/>
    </source>
</evidence>
<dbReference type="Proteomes" id="UP001186944">
    <property type="component" value="Unassembled WGS sequence"/>
</dbReference>
<comment type="caution">
    <text evidence="4">The sequence shown here is derived from an EMBL/GenBank/DDBJ whole genome shotgun (WGS) entry which is preliminary data.</text>
</comment>
<dbReference type="PROSITE" id="PS50871">
    <property type="entry name" value="C1Q"/>
    <property type="match status" value="1"/>
</dbReference>
<sequence>MAPIAFFAELGHTLDKPNVGSPVIFDVVHLNDGNAYNNIHGVFTAPVSGLYHFTLELASPNEGSALHKVRVQMMRSWYVVGYVFLDGDGPYWSKSSATATLHLSRGDDIWVKVMYRDGQAQIAGSSYHSIFSGFLIRSV</sequence>
<dbReference type="AlphaFoldDB" id="A0AA88Y5H3"/>
<keyword evidence="5" id="KW-1185">Reference proteome</keyword>
<comment type="subcellular location">
    <subcellularLocation>
        <location evidence="1">Secreted</location>
    </subcellularLocation>
</comment>